<dbReference type="Pfam" id="PF00571">
    <property type="entry name" value="CBS"/>
    <property type="match status" value="2"/>
</dbReference>
<dbReference type="PROSITE" id="PS51371">
    <property type="entry name" value="CBS"/>
    <property type="match status" value="2"/>
</dbReference>
<feature type="domain" description="CBS" evidence="2">
    <location>
        <begin position="66"/>
        <end position="124"/>
    </location>
</feature>
<dbReference type="RefSeq" id="WP_111595626.1">
    <property type="nucleotide sequence ID" value="NZ_QLLL01000001.1"/>
</dbReference>
<proteinExistence type="predicted"/>
<keyword evidence="4" id="KW-1185">Reference proteome</keyword>
<evidence type="ECO:0000313" key="3">
    <source>
        <dbReference type="EMBL" id="RAJ10473.1"/>
    </source>
</evidence>
<protein>
    <submittedName>
        <fullName evidence="3">CBS domain protein</fullName>
    </submittedName>
</protein>
<comment type="caution">
    <text evidence="3">The sequence shown here is derived from an EMBL/GenBank/DDBJ whole genome shotgun (WGS) entry which is preliminary data.</text>
</comment>
<evidence type="ECO:0000259" key="2">
    <source>
        <dbReference type="PROSITE" id="PS51371"/>
    </source>
</evidence>
<gene>
    <name evidence="3" type="ORF">LX64_00075</name>
</gene>
<dbReference type="AlphaFoldDB" id="A0A327R415"/>
<dbReference type="EMBL" id="QLLL01000001">
    <property type="protein sequence ID" value="RAJ10473.1"/>
    <property type="molecule type" value="Genomic_DNA"/>
</dbReference>
<accession>A0A327R415</accession>
<sequence length="219" mass="24539">MLAKELISSIVPVMLPGDTGSQALKLMNEYHISQLPLVVDGKYLALVEEDDVLDWEDTDLKLESAPNNFKPSINENAHIFDALKLFFEFKLCVLPVITREGEYLGVATKDNLIAALAQMNAAKEAGGIIVLEVGPRDYSLSEIARIAESNDVTLLAVNTYSNPATGKLDVTLKTNRIELNSLVATFERFNYTIKHLFTEEMEEDLLKKNYDLFMNYISM</sequence>
<dbReference type="InterPro" id="IPR046342">
    <property type="entry name" value="CBS_dom_sf"/>
</dbReference>
<keyword evidence="1" id="KW-0129">CBS domain</keyword>
<name>A0A327R415_9BACT</name>
<dbReference type="InterPro" id="IPR000644">
    <property type="entry name" value="CBS_dom"/>
</dbReference>
<evidence type="ECO:0000256" key="1">
    <source>
        <dbReference type="PROSITE-ProRule" id="PRU00703"/>
    </source>
</evidence>
<feature type="domain" description="CBS" evidence="2">
    <location>
        <begin position="7"/>
        <end position="62"/>
    </location>
</feature>
<organism evidence="3 4">
    <name type="scientific">Chitinophaga skermanii</name>
    <dbReference type="NCBI Taxonomy" id="331697"/>
    <lineage>
        <taxon>Bacteria</taxon>
        <taxon>Pseudomonadati</taxon>
        <taxon>Bacteroidota</taxon>
        <taxon>Chitinophagia</taxon>
        <taxon>Chitinophagales</taxon>
        <taxon>Chitinophagaceae</taxon>
        <taxon>Chitinophaga</taxon>
    </lineage>
</organism>
<evidence type="ECO:0000313" key="4">
    <source>
        <dbReference type="Proteomes" id="UP000249547"/>
    </source>
</evidence>
<reference evidence="3 4" key="1">
    <citation type="submission" date="2018-06" db="EMBL/GenBank/DDBJ databases">
        <title>Genomic Encyclopedia of Archaeal and Bacterial Type Strains, Phase II (KMG-II): from individual species to whole genera.</title>
        <authorList>
            <person name="Goeker M."/>
        </authorList>
    </citation>
    <scope>NUCLEOTIDE SEQUENCE [LARGE SCALE GENOMIC DNA]</scope>
    <source>
        <strain evidence="3 4">DSM 23857</strain>
    </source>
</reference>
<dbReference type="SUPFAM" id="SSF54631">
    <property type="entry name" value="CBS-domain pair"/>
    <property type="match status" value="1"/>
</dbReference>
<dbReference type="Proteomes" id="UP000249547">
    <property type="component" value="Unassembled WGS sequence"/>
</dbReference>
<dbReference type="Gene3D" id="3.10.580.10">
    <property type="entry name" value="CBS-domain"/>
    <property type="match status" value="2"/>
</dbReference>
<dbReference type="SMART" id="SM00116">
    <property type="entry name" value="CBS"/>
    <property type="match status" value="2"/>
</dbReference>